<reference evidence="2" key="1">
    <citation type="submission" date="2020-04" db="EMBL/GenBank/DDBJ databases">
        <authorList>
            <person name="Chiriac C."/>
            <person name="Salcher M."/>
            <person name="Ghai R."/>
            <person name="Kavagutti S V."/>
        </authorList>
    </citation>
    <scope>NUCLEOTIDE SEQUENCE</scope>
</reference>
<keyword evidence="1" id="KW-1133">Transmembrane helix</keyword>
<feature type="transmembrane region" description="Helical" evidence="1">
    <location>
        <begin position="27"/>
        <end position="50"/>
    </location>
</feature>
<accession>A0A6J5KUK5</accession>
<keyword evidence="1" id="KW-0472">Membrane</keyword>
<evidence type="ECO:0000313" key="2">
    <source>
        <dbReference type="EMBL" id="CAB4125661.1"/>
    </source>
</evidence>
<protein>
    <submittedName>
        <fullName evidence="2">Uncharacterized protein</fullName>
    </submittedName>
</protein>
<keyword evidence="1" id="KW-0812">Transmembrane</keyword>
<sequence length="54" mass="6070">MRQLNNHIKEVMGIKEQPKPSANPKNWNWTAIIAWSVIGTIAASLANLLINLIF</sequence>
<dbReference type="EMBL" id="LR796188">
    <property type="protein sequence ID" value="CAB4125661.1"/>
    <property type="molecule type" value="Genomic_DNA"/>
</dbReference>
<proteinExistence type="predicted"/>
<gene>
    <name evidence="2" type="ORF">UFOVP54_195</name>
</gene>
<organism evidence="2">
    <name type="scientific">uncultured Caudovirales phage</name>
    <dbReference type="NCBI Taxonomy" id="2100421"/>
    <lineage>
        <taxon>Viruses</taxon>
        <taxon>Duplodnaviria</taxon>
        <taxon>Heunggongvirae</taxon>
        <taxon>Uroviricota</taxon>
        <taxon>Caudoviricetes</taxon>
        <taxon>Peduoviridae</taxon>
        <taxon>Maltschvirus</taxon>
        <taxon>Maltschvirus maltsch</taxon>
    </lineage>
</organism>
<evidence type="ECO:0000256" key="1">
    <source>
        <dbReference type="SAM" id="Phobius"/>
    </source>
</evidence>
<name>A0A6J5KUK5_9CAUD</name>